<dbReference type="PANTHER" id="PTHR24185">
    <property type="entry name" value="CALCIUM-INDEPENDENT PHOSPHOLIPASE A2-GAMMA"/>
    <property type="match status" value="1"/>
</dbReference>
<dbReference type="InterPro" id="IPR016035">
    <property type="entry name" value="Acyl_Trfase/lysoPLipase"/>
</dbReference>
<dbReference type="RefSeq" id="XP_024323619.1">
    <property type="nucleotide sequence ID" value="XM_024470201.1"/>
</dbReference>
<evidence type="ECO:0000313" key="3">
    <source>
        <dbReference type="EMBL" id="OAF58334.2"/>
    </source>
</evidence>
<reference evidence="3" key="1">
    <citation type="submission" date="2016-03" db="EMBL/GenBank/DDBJ databases">
        <title>Updated assembly of Pseudogymnoascus destructans, the fungus causing white-nose syndrome of bats.</title>
        <authorList>
            <person name="Palmer J.M."/>
            <person name="Drees K.P."/>
            <person name="Foster J.T."/>
            <person name="Lindner D.L."/>
        </authorList>
    </citation>
    <scope>NUCLEOTIDE SEQUENCE [LARGE SCALE GENOMIC DNA]</scope>
    <source>
        <strain evidence="3">20631-21</strain>
    </source>
</reference>
<keyword evidence="2" id="KW-0443">Lipid metabolism</keyword>
<sequence length="321" mass="35622">MLAETTRHIILSCATGSHYSSSGINKAVCSSFGEDKLLLGNATSTKIAITATTTDKSSTVIFSNYNGPQRPVGCGAWNIPSYTSRMLIEKGYMTPSGEVGREMKVWEAARATSAASPYFKPYKGYHDGGLGGHNNPVNLALWEQDLLWDRKGKQPDFVLSLGTGSTIESIDGSDTQGNKNASWISQLFLPRLVRSFMKLLDGQKTWLELFNSVPQEHRSRYHRFTLGFHGPEPKLDDVSCMQGLRERVDTDAPLLRTEIRRCTDNMLASLFYLELDCLPLSSGYNFLCKARILCRWDPGSRGVHALLSMHGLLFEQGGRSQ</sequence>
<dbReference type="GO" id="GO:0019369">
    <property type="term" value="P:arachidonate metabolic process"/>
    <property type="evidence" value="ECO:0007669"/>
    <property type="project" value="TreeGrafter"/>
</dbReference>
<dbReference type="GeneID" id="36289664"/>
<dbReference type="GO" id="GO:0047499">
    <property type="term" value="F:calcium-independent phospholipase A2 activity"/>
    <property type="evidence" value="ECO:0007669"/>
    <property type="project" value="TreeGrafter"/>
</dbReference>
<dbReference type="Gene3D" id="3.40.1090.10">
    <property type="entry name" value="Cytosolic phospholipase A2 catalytic domain"/>
    <property type="match status" value="1"/>
</dbReference>
<dbReference type="VEuPathDB" id="FungiDB:GMDG_08109"/>
<organism evidence="3">
    <name type="scientific">Pseudogymnoascus destructans</name>
    <dbReference type="NCBI Taxonomy" id="655981"/>
    <lineage>
        <taxon>Eukaryota</taxon>
        <taxon>Fungi</taxon>
        <taxon>Dikarya</taxon>
        <taxon>Ascomycota</taxon>
        <taxon>Pezizomycotina</taxon>
        <taxon>Leotiomycetes</taxon>
        <taxon>Thelebolales</taxon>
        <taxon>Thelebolaceae</taxon>
        <taxon>Pseudogymnoascus</taxon>
    </lineage>
</organism>
<accession>A0A177AB62</accession>
<keyword evidence="2" id="KW-0442">Lipid degradation</keyword>
<evidence type="ECO:0008006" key="4">
    <source>
        <dbReference type="Google" id="ProtNLM"/>
    </source>
</evidence>
<protein>
    <recommendedName>
        <fullName evidence="4">PNPLA domain-containing protein</fullName>
    </recommendedName>
</protein>
<gene>
    <name evidence="3" type="ORF">VC83_06606</name>
</gene>
<dbReference type="eggNOG" id="ENOG502T6GS">
    <property type="taxonomic scope" value="Eukaryota"/>
</dbReference>
<keyword evidence="1" id="KW-0378">Hydrolase</keyword>
<evidence type="ECO:0000256" key="1">
    <source>
        <dbReference type="ARBA" id="ARBA00022801"/>
    </source>
</evidence>
<dbReference type="OrthoDB" id="3436894at2759"/>
<dbReference type="SUPFAM" id="SSF52151">
    <property type="entry name" value="FabD/lysophospholipase-like"/>
    <property type="match status" value="1"/>
</dbReference>
<name>A0A177AB62_9PEZI</name>
<dbReference type="PANTHER" id="PTHR24185:SF1">
    <property type="entry name" value="CALCIUM-INDEPENDENT PHOSPHOLIPASE A2-GAMMA"/>
    <property type="match status" value="1"/>
</dbReference>
<dbReference type="GO" id="GO:0016042">
    <property type="term" value="P:lipid catabolic process"/>
    <property type="evidence" value="ECO:0007669"/>
    <property type="project" value="UniProtKB-KW"/>
</dbReference>
<dbReference type="EMBL" id="KV441397">
    <property type="protein sequence ID" value="OAF58334.2"/>
    <property type="molecule type" value="Genomic_DNA"/>
</dbReference>
<dbReference type="Proteomes" id="UP000077154">
    <property type="component" value="Unassembled WGS sequence"/>
</dbReference>
<dbReference type="GO" id="GO:0016020">
    <property type="term" value="C:membrane"/>
    <property type="evidence" value="ECO:0007669"/>
    <property type="project" value="TreeGrafter"/>
</dbReference>
<evidence type="ECO:0000256" key="2">
    <source>
        <dbReference type="ARBA" id="ARBA00022963"/>
    </source>
</evidence>
<proteinExistence type="predicted"/>
<dbReference type="AlphaFoldDB" id="A0A177AB62"/>